<reference evidence="5" key="1">
    <citation type="journal article" date="2019" name="Int. J. Syst. Evol. Microbiol.">
        <title>The Global Catalogue of Microorganisms (GCM) 10K type strain sequencing project: providing services to taxonomists for standard genome sequencing and annotation.</title>
        <authorList>
            <consortium name="The Broad Institute Genomics Platform"/>
            <consortium name="The Broad Institute Genome Sequencing Center for Infectious Disease"/>
            <person name="Wu L."/>
            <person name="Ma J."/>
        </authorList>
    </citation>
    <scope>NUCLEOTIDE SEQUENCE [LARGE SCALE GENOMIC DNA]</scope>
    <source>
        <strain evidence="5">JCM 18657</strain>
    </source>
</reference>
<proteinExistence type="predicted"/>
<evidence type="ECO:0000256" key="1">
    <source>
        <dbReference type="ARBA" id="ARBA00022679"/>
    </source>
</evidence>
<sequence>MIVSAERLSEWLKEDGVDTVVADCRFTLGKPDEGREAYAAGRLPGAVYLDLEEDLSSPVGEHGGRHPLPDLDRLAAKLGRFGIGPRTRVVAYDAQGGAMASRLWWLLRYIGHEQAYVLDGGIGAWIASGGEIETGEPRGTGLEPTVFVPRPQPHLLASVDEVRAASSAIRSGQAGAPLLIDSRERPRYLGETEPIDKLAGHIPGAVNRFWKDALDEQGRWKDAAGQAARFADLGAEPDREIIVYCGSGVTACPNVLALRQAGYRNVRLYAGSWSDWISYPDNPIATGEEKK</sequence>
<dbReference type="PANTHER" id="PTHR11364:SF27">
    <property type="entry name" value="SULFURTRANSFERASE"/>
    <property type="match status" value="1"/>
</dbReference>
<dbReference type="EMBL" id="JBHTGQ010000011">
    <property type="protein sequence ID" value="MFC7749287.1"/>
    <property type="molecule type" value="Genomic_DNA"/>
</dbReference>
<dbReference type="InterPro" id="IPR045078">
    <property type="entry name" value="TST/MPST-like"/>
</dbReference>
<evidence type="ECO:0000313" key="4">
    <source>
        <dbReference type="EMBL" id="MFC7749287.1"/>
    </source>
</evidence>
<evidence type="ECO:0000313" key="5">
    <source>
        <dbReference type="Proteomes" id="UP001596528"/>
    </source>
</evidence>
<dbReference type="EC" id="2.8.1.-" evidence="4"/>
<name>A0ABW2UZG4_9BACL</name>
<feature type="domain" description="Rhodanese" evidence="3">
    <location>
        <begin position="15"/>
        <end position="134"/>
    </location>
</feature>
<dbReference type="Pfam" id="PF00581">
    <property type="entry name" value="Rhodanese"/>
    <property type="match status" value="2"/>
</dbReference>
<feature type="domain" description="Rhodanese" evidence="3">
    <location>
        <begin position="173"/>
        <end position="285"/>
    </location>
</feature>
<dbReference type="CDD" id="cd01449">
    <property type="entry name" value="TST_Repeat_2"/>
    <property type="match status" value="1"/>
</dbReference>
<protein>
    <submittedName>
        <fullName evidence="4">Sulfurtransferase</fullName>
        <ecNumber evidence="4">2.8.1.-</ecNumber>
    </submittedName>
</protein>
<dbReference type="GO" id="GO:0016740">
    <property type="term" value="F:transferase activity"/>
    <property type="evidence" value="ECO:0007669"/>
    <property type="project" value="UniProtKB-KW"/>
</dbReference>
<dbReference type="RefSeq" id="WP_138789631.1">
    <property type="nucleotide sequence ID" value="NZ_JBHTGQ010000011.1"/>
</dbReference>
<keyword evidence="2" id="KW-0677">Repeat</keyword>
<gene>
    <name evidence="4" type="ORF">ACFQWB_04930</name>
</gene>
<organism evidence="4 5">
    <name type="scientific">Paenibacillus thermoaerophilus</name>
    <dbReference type="NCBI Taxonomy" id="1215385"/>
    <lineage>
        <taxon>Bacteria</taxon>
        <taxon>Bacillati</taxon>
        <taxon>Bacillota</taxon>
        <taxon>Bacilli</taxon>
        <taxon>Bacillales</taxon>
        <taxon>Paenibacillaceae</taxon>
        <taxon>Paenibacillus</taxon>
    </lineage>
</organism>
<dbReference type="SUPFAM" id="SSF52821">
    <property type="entry name" value="Rhodanese/Cell cycle control phosphatase"/>
    <property type="match status" value="2"/>
</dbReference>
<dbReference type="InterPro" id="IPR036873">
    <property type="entry name" value="Rhodanese-like_dom_sf"/>
</dbReference>
<keyword evidence="1 4" id="KW-0808">Transferase</keyword>
<accession>A0ABW2UZG4</accession>
<dbReference type="Gene3D" id="3.40.250.10">
    <property type="entry name" value="Rhodanese-like domain"/>
    <property type="match status" value="2"/>
</dbReference>
<comment type="caution">
    <text evidence="4">The sequence shown here is derived from an EMBL/GenBank/DDBJ whole genome shotgun (WGS) entry which is preliminary data.</text>
</comment>
<dbReference type="Proteomes" id="UP001596528">
    <property type="component" value="Unassembled WGS sequence"/>
</dbReference>
<dbReference type="PROSITE" id="PS50206">
    <property type="entry name" value="RHODANESE_3"/>
    <property type="match status" value="2"/>
</dbReference>
<evidence type="ECO:0000256" key="2">
    <source>
        <dbReference type="ARBA" id="ARBA00022737"/>
    </source>
</evidence>
<dbReference type="SMART" id="SM00450">
    <property type="entry name" value="RHOD"/>
    <property type="match status" value="2"/>
</dbReference>
<evidence type="ECO:0000259" key="3">
    <source>
        <dbReference type="PROSITE" id="PS50206"/>
    </source>
</evidence>
<keyword evidence="5" id="KW-1185">Reference proteome</keyword>
<dbReference type="CDD" id="cd01448">
    <property type="entry name" value="TST_Repeat_1"/>
    <property type="match status" value="1"/>
</dbReference>
<dbReference type="PANTHER" id="PTHR11364">
    <property type="entry name" value="THIOSULFATE SULFERTANSFERASE"/>
    <property type="match status" value="1"/>
</dbReference>
<dbReference type="InterPro" id="IPR001763">
    <property type="entry name" value="Rhodanese-like_dom"/>
</dbReference>